<keyword evidence="6" id="KW-0511">Multifunctional enzyme</keyword>
<protein>
    <submittedName>
        <fullName evidence="13">Transglycosylase domain-containing protein</fullName>
        <ecNumber evidence="13">2.4.-.-</ecNumber>
    </submittedName>
</protein>
<gene>
    <name evidence="13" type="ORF">ACFSYH_08995</name>
</gene>
<evidence type="ECO:0000256" key="9">
    <source>
        <dbReference type="SAM" id="MobiDB-lite"/>
    </source>
</evidence>
<feature type="compositionally biased region" description="Polar residues" evidence="9">
    <location>
        <begin position="653"/>
        <end position="664"/>
    </location>
</feature>
<evidence type="ECO:0000256" key="8">
    <source>
        <dbReference type="ARBA" id="ARBA00049902"/>
    </source>
</evidence>
<dbReference type="PANTHER" id="PTHR32282">
    <property type="entry name" value="BINDING PROTEIN TRANSPEPTIDASE, PUTATIVE-RELATED"/>
    <property type="match status" value="1"/>
</dbReference>
<dbReference type="Pfam" id="PF00905">
    <property type="entry name" value="Transpeptidase"/>
    <property type="match status" value="1"/>
</dbReference>
<reference evidence="14" key="1">
    <citation type="journal article" date="2019" name="Int. J. Syst. Evol. Microbiol.">
        <title>The Global Catalogue of Microorganisms (GCM) 10K type strain sequencing project: providing services to taxonomists for standard genome sequencing and annotation.</title>
        <authorList>
            <consortium name="The Broad Institute Genomics Platform"/>
            <consortium name="The Broad Institute Genome Sequencing Center for Infectious Disease"/>
            <person name="Wu L."/>
            <person name="Ma J."/>
        </authorList>
    </citation>
    <scope>NUCLEOTIDE SEQUENCE [LARGE SCALE GENOMIC DNA]</scope>
    <source>
        <strain evidence="14">KCTC 33576</strain>
    </source>
</reference>
<keyword evidence="10" id="KW-0812">Transmembrane</keyword>
<evidence type="ECO:0000256" key="1">
    <source>
        <dbReference type="ARBA" id="ARBA00022645"/>
    </source>
</evidence>
<dbReference type="EMBL" id="JBHUOP010000003">
    <property type="protein sequence ID" value="MFD2840706.1"/>
    <property type="molecule type" value="Genomic_DNA"/>
</dbReference>
<dbReference type="EC" id="2.4.-.-" evidence="13"/>
<keyword evidence="5" id="KW-0378">Hydrolase</keyword>
<keyword evidence="14" id="KW-1185">Reference proteome</keyword>
<dbReference type="SUPFAM" id="SSF53955">
    <property type="entry name" value="Lysozyme-like"/>
    <property type="match status" value="1"/>
</dbReference>
<evidence type="ECO:0000256" key="7">
    <source>
        <dbReference type="ARBA" id="ARBA00034000"/>
    </source>
</evidence>
<dbReference type="SUPFAM" id="SSF56601">
    <property type="entry name" value="beta-lactamase/transpeptidase-like"/>
    <property type="match status" value="1"/>
</dbReference>
<keyword evidence="10" id="KW-1133">Transmembrane helix</keyword>
<dbReference type="Gene3D" id="1.10.3810.10">
    <property type="entry name" value="Biosynthetic peptidoglycan transglycosylase-like"/>
    <property type="match status" value="1"/>
</dbReference>
<dbReference type="InterPro" id="IPR050396">
    <property type="entry name" value="Glycosyltr_51/Transpeptidase"/>
</dbReference>
<dbReference type="Proteomes" id="UP001597391">
    <property type="component" value="Unassembled WGS sequence"/>
</dbReference>
<keyword evidence="3 13" id="KW-0328">Glycosyltransferase</keyword>
<keyword evidence="2" id="KW-0645">Protease</keyword>
<feature type="domain" description="Glycosyl transferase family 51" evidence="12">
    <location>
        <begin position="93"/>
        <end position="262"/>
    </location>
</feature>
<feature type="compositionally biased region" description="Low complexity" evidence="9">
    <location>
        <begin position="735"/>
        <end position="760"/>
    </location>
</feature>
<dbReference type="InterPro" id="IPR012338">
    <property type="entry name" value="Beta-lactam/transpept-like"/>
</dbReference>
<proteinExistence type="predicted"/>
<comment type="catalytic activity">
    <reaction evidence="8">
        <text>[GlcNAc-(1-&gt;4)-Mur2Ac(oyl-L-Ala-gamma-D-Glu-L-Lys-D-Ala-D-Ala)](n)-di-trans,octa-cis-undecaprenyl diphosphate + beta-D-GlcNAc-(1-&gt;4)-Mur2Ac(oyl-L-Ala-gamma-D-Glu-L-Lys-D-Ala-D-Ala)-di-trans,octa-cis-undecaprenyl diphosphate = [GlcNAc-(1-&gt;4)-Mur2Ac(oyl-L-Ala-gamma-D-Glu-L-Lys-D-Ala-D-Ala)](n+1)-di-trans,octa-cis-undecaprenyl diphosphate + di-trans,octa-cis-undecaprenyl diphosphate + H(+)</text>
        <dbReference type="Rhea" id="RHEA:23708"/>
        <dbReference type="Rhea" id="RHEA-COMP:9602"/>
        <dbReference type="Rhea" id="RHEA-COMP:9603"/>
        <dbReference type="ChEBI" id="CHEBI:15378"/>
        <dbReference type="ChEBI" id="CHEBI:58405"/>
        <dbReference type="ChEBI" id="CHEBI:60033"/>
        <dbReference type="ChEBI" id="CHEBI:78435"/>
        <dbReference type="EC" id="2.4.99.28"/>
    </reaction>
</comment>
<organism evidence="13 14">
    <name type="scientific">Populibacterium corticicola</name>
    <dbReference type="NCBI Taxonomy" id="1812826"/>
    <lineage>
        <taxon>Bacteria</taxon>
        <taxon>Bacillati</taxon>
        <taxon>Actinomycetota</taxon>
        <taxon>Actinomycetes</taxon>
        <taxon>Micrococcales</taxon>
        <taxon>Jonesiaceae</taxon>
        <taxon>Populibacterium</taxon>
    </lineage>
</organism>
<comment type="caution">
    <text evidence="13">The sequence shown here is derived from an EMBL/GenBank/DDBJ whole genome shotgun (WGS) entry which is preliminary data.</text>
</comment>
<evidence type="ECO:0000313" key="14">
    <source>
        <dbReference type="Proteomes" id="UP001597391"/>
    </source>
</evidence>
<keyword evidence="1" id="KW-0121">Carboxypeptidase</keyword>
<dbReference type="RefSeq" id="WP_377466582.1">
    <property type="nucleotide sequence ID" value="NZ_JBHUOP010000003.1"/>
</dbReference>
<feature type="compositionally biased region" description="Basic and acidic residues" evidence="9">
    <location>
        <begin position="673"/>
        <end position="726"/>
    </location>
</feature>
<feature type="domain" description="Penicillin-binding protein transpeptidase" evidence="11">
    <location>
        <begin position="355"/>
        <end position="604"/>
    </location>
</feature>
<evidence type="ECO:0000313" key="13">
    <source>
        <dbReference type="EMBL" id="MFD2840706.1"/>
    </source>
</evidence>
<sequence length="766" mass="85177">MAKSNQSRLTAVEKPTRRRLIDYPRYGKRGIRRWIPSWRFFLGTFLTGVALVAGLIIAAYSSVKIPAPVDMALAQISTVYYADGEREMGQFAQVSRILIDNPEDLPDHVGQAVVAAEDRTFYTNRGVDFKGMARALYINVTQNKRQGGSTITQQYAENYYMDGATTYTEKFKEALLSIKLAQEVEKDEILLNYMNTIYFGRGASGIEVAAQRYFEKSAKDLTVEEAALIAGVIPSPSRWDPDASPEAREQAERRWNYVLDGMVDLGFLDATERNEMEFPETKEYDNKNQFKGTQGYLIEQVRKEVLEVTGMTQDELETSGVKIVSTFDYSTQRKLVNAILDMPNDGDKNLSVGGVTIDPKSGGVLAMYGGRDYVKTQFNAVTQGRAQAGSTFKPITLLAALQQGISVDRKYYNGNSPRTFDNNGDPYTVPNFANASYGHVNLVKATANSVNTAYVELNQEIGPQATVDTALSLGLPADTPDLKPLLANVLGTATVRPIDMAGAYATFAANGRKYDVHTVKEITRADGRTIYEPSNLPQTVYDEEIGAELTYALSQVVEQGSGDKAKTIGHPIAGKTGTSNENRSAWFVGYTPSYATAITLYQSDDDGGQQTITPFGGYREITGSTVPLDIWVSYMGNVLAGQTPEEFPERTLKQTVPTPTSTATEEPDEDEEEAKRQEEEAREQREREREEAREQREREREEARERERQEQEERERQEQEERDKETSTPTPDPTPTETQQPTPDPEPTQTTPPETDPGGTDADDEP</sequence>
<dbReference type="Gene3D" id="3.40.710.10">
    <property type="entry name" value="DD-peptidase/beta-lactamase superfamily"/>
    <property type="match status" value="1"/>
</dbReference>
<evidence type="ECO:0000259" key="12">
    <source>
        <dbReference type="Pfam" id="PF00912"/>
    </source>
</evidence>
<feature type="transmembrane region" description="Helical" evidence="10">
    <location>
        <begin position="38"/>
        <end position="60"/>
    </location>
</feature>
<evidence type="ECO:0000256" key="10">
    <source>
        <dbReference type="SAM" id="Phobius"/>
    </source>
</evidence>
<keyword evidence="10" id="KW-0472">Membrane</keyword>
<dbReference type="InterPro" id="IPR036950">
    <property type="entry name" value="PBP_transglycosylase"/>
</dbReference>
<evidence type="ECO:0000256" key="5">
    <source>
        <dbReference type="ARBA" id="ARBA00022801"/>
    </source>
</evidence>
<name>A0ABW5XEC2_9MICO</name>
<accession>A0ABW5XEC2</accession>
<evidence type="ECO:0000256" key="6">
    <source>
        <dbReference type="ARBA" id="ARBA00023268"/>
    </source>
</evidence>
<evidence type="ECO:0000259" key="11">
    <source>
        <dbReference type="Pfam" id="PF00905"/>
    </source>
</evidence>
<evidence type="ECO:0000256" key="2">
    <source>
        <dbReference type="ARBA" id="ARBA00022670"/>
    </source>
</evidence>
<dbReference type="GO" id="GO:0016757">
    <property type="term" value="F:glycosyltransferase activity"/>
    <property type="evidence" value="ECO:0007669"/>
    <property type="project" value="UniProtKB-KW"/>
</dbReference>
<keyword evidence="4 13" id="KW-0808">Transferase</keyword>
<dbReference type="InterPro" id="IPR001264">
    <property type="entry name" value="Glyco_trans_51"/>
</dbReference>
<dbReference type="Pfam" id="PF00912">
    <property type="entry name" value="Transgly"/>
    <property type="match status" value="1"/>
</dbReference>
<evidence type="ECO:0000256" key="4">
    <source>
        <dbReference type="ARBA" id="ARBA00022679"/>
    </source>
</evidence>
<dbReference type="InterPro" id="IPR023346">
    <property type="entry name" value="Lysozyme-like_dom_sf"/>
</dbReference>
<dbReference type="PANTHER" id="PTHR32282:SF34">
    <property type="entry name" value="PENICILLIN-BINDING PROTEIN 1A"/>
    <property type="match status" value="1"/>
</dbReference>
<evidence type="ECO:0000256" key="3">
    <source>
        <dbReference type="ARBA" id="ARBA00022676"/>
    </source>
</evidence>
<comment type="catalytic activity">
    <reaction evidence="7">
        <text>Preferential cleavage: (Ac)2-L-Lys-D-Ala-|-D-Ala. Also transpeptidation of peptidyl-alanyl moieties that are N-acyl substituents of D-alanine.</text>
        <dbReference type="EC" id="3.4.16.4"/>
    </reaction>
</comment>
<dbReference type="InterPro" id="IPR001460">
    <property type="entry name" value="PCN-bd_Tpept"/>
</dbReference>
<feature type="region of interest" description="Disordered" evidence="9">
    <location>
        <begin position="643"/>
        <end position="766"/>
    </location>
</feature>